<feature type="compositionally biased region" description="Polar residues" evidence="1">
    <location>
        <begin position="15"/>
        <end position="25"/>
    </location>
</feature>
<sequence>MGLAPRKPPKRFRNTKNPTSRSSQAKLRLSKFSVLQCGILIARARWHLRVAEQLLSNGVYVLDARKEWCADGVMFGDYANEGGYPSREQGLRSNPSCLYAESEYSDGEF</sequence>
<evidence type="ECO:0000313" key="2">
    <source>
        <dbReference type="EMBL" id="EEC47868.1"/>
    </source>
</evidence>
<organism evidence="2 3">
    <name type="scientific">Phaeodactylum tricornutum (strain CCAP 1055/1)</name>
    <dbReference type="NCBI Taxonomy" id="556484"/>
    <lineage>
        <taxon>Eukaryota</taxon>
        <taxon>Sar</taxon>
        <taxon>Stramenopiles</taxon>
        <taxon>Ochrophyta</taxon>
        <taxon>Bacillariophyta</taxon>
        <taxon>Bacillariophyceae</taxon>
        <taxon>Bacillariophycidae</taxon>
        <taxon>Naviculales</taxon>
        <taxon>Phaeodactylaceae</taxon>
        <taxon>Phaeodactylum</taxon>
    </lineage>
</organism>
<evidence type="ECO:0000256" key="1">
    <source>
        <dbReference type="SAM" id="MobiDB-lite"/>
    </source>
</evidence>
<proteinExistence type="predicted"/>
<accession>B7G0E5</accession>
<dbReference type="Proteomes" id="UP000000759">
    <property type="component" value="Chromosome 9"/>
</dbReference>
<reference evidence="2 3" key="1">
    <citation type="journal article" date="2008" name="Nature">
        <title>The Phaeodactylum genome reveals the evolutionary history of diatom genomes.</title>
        <authorList>
            <person name="Bowler C."/>
            <person name="Allen A.E."/>
            <person name="Badger J.H."/>
            <person name="Grimwood J."/>
            <person name="Jabbari K."/>
            <person name="Kuo A."/>
            <person name="Maheswari U."/>
            <person name="Martens C."/>
            <person name="Maumus F."/>
            <person name="Otillar R.P."/>
            <person name="Rayko E."/>
            <person name="Salamov A."/>
            <person name="Vandepoele K."/>
            <person name="Beszteri B."/>
            <person name="Gruber A."/>
            <person name="Heijde M."/>
            <person name="Katinka M."/>
            <person name="Mock T."/>
            <person name="Valentin K."/>
            <person name="Verret F."/>
            <person name="Berges J.A."/>
            <person name="Brownlee C."/>
            <person name="Cadoret J.P."/>
            <person name="Chiovitti A."/>
            <person name="Choi C.J."/>
            <person name="Coesel S."/>
            <person name="De Martino A."/>
            <person name="Detter J.C."/>
            <person name="Durkin C."/>
            <person name="Falciatore A."/>
            <person name="Fournet J."/>
            <person name="Haruta M."/>
            <person name="Huysman M.J."/>
            <person name="Jenkins B.D."/>
            <person name="Jiroutova K."/>
            <person name="Jorgensen R.E."/>
            <person name="Joubert Y."/>
            <person name="Kaplan A."/>
            <person name="Kroger N."/>
            <person name="Kroth P.G."/>
            <person name="La Roche J."/>
            <person name="Lindquist E."/>
            <person name="Lommer M."/>
            <person name="Martin-Jezequel V."/>
            <person name="Lopez P.J."/>
            <person name="Lucas S."/>
            <person name="Mangogna M."/>
            <person name="McGinnis K."/>
            <person name="Medlin L.K."/>
            <person name="Montsant A."/>
            <person name="Oudot-Le Secq M.P."/>
            <person name="Napoli C."/>
            <person name="Obornik M."/>
            <person name="Parker M.S."/>
            <person name="Petit J.L."/>
            <person name="Porcel B.M."/>
            <person name="Poulsen N."/>
            <person name="Robison M."/>
            <person name="Rychlewski L."/>
            <person name="Rynearson T.A."/>
            <person name="Schmutz J."/>
            <person name="Shapiro H."/>
            <person name="Siaut M."/>
            <person name="Stanley M."/>
            <person name="Sussman M.R."/>
            <person name="Taylor A.R."/>
            <person name="Vardi A."/>
            <person name="von Dassow P."/>
            <person name="Vyverman W."/>
            <person name="Willis A."/>
            <person name="Wyrwicz L.S."/>
            <person name="Rokhsar D.S."/>
            <person name="Weissenbach J."/>
            <person name="Armbrust E.V."/>
            <person name="Green B.R."/>
            <person name="Van de Peer Y."/>
            <person name="Grigoriev I.V."/>
        </authorList>
    </citation>
    <scope>NUCLEOTIDE SEQUENCE [LARGE SCALE GENOMIC DNA]</scope>
    <source>
        <strain evidence="2 3">CCAP 1055/1</strain>
    </source>
</reference>
<protein>
    <submittedName>
        <fullName evidence="2">Uncharacterized protein</fullName>
    </submittedName>
</protein>
<dbReference type="RefSeq" id="XP_002180460.1">
    <property type="nucleotide sequence ID" value="XM_002180424.1"/>
</dbReference>
<evidence type="ECO:0000313" key="3">
    <source>
        <dbReference type="Proteomes" id="UP000000759"/>
    </source>
</evidence>
<feature type="region of interest" description="Disordered" evidence="1">
    <location>
        <begin position="1"/>
        <end position="25"/>
    </location>
</feature>
<dbReference type="KEGG" id="pti:PHATRDRAFT_36107"/>
<dbReference type="PaxDb" id="2850-Phatr36107"/>
<dbReference type="InParanoid" id="B7G0E5"/>
<reference evidence="3" key="2">
    <citation type="submission" date="2008-08" db="EMBL/GenBank/DDBJ databases">
        <authorList>
            <consortium name="Diatom Consortium"/>
            <person name="Grigoriev I."/>
            <person name="Grimwood J."/>
            <person name="Kuo A."/>
            <person name="Otillar R.P."/>
            <person name="Salamov A."/>
            <person name="Detter J.C."/>
            <person name="Lindquist E."/>
            <person name="Shapiro H."/>
            <person name="Lucas S."/>
            <person name="Glavina del Rio T."/>
            <person name="Pitluck S."/>
            <person name="Rokhsar D."/>
            <person name="Bowler C."/>
        </authorList>
    </citation>
    <scope>GENOME REANNOTATION</scope>
    <source>
        <strain evidence="3">CCAP 1055/1</strain>
    </source>
</reference>
<dbReference type="AlphaFoldDB" id="B7G0E5"/>
<dbReference type="GeneID" id="7201270"/>
<gene>
    <name evidence="2" type="ORF">PHATRDRAFT_36107</name>
</gene>
<dbReference type="EMBL" id="CM000612">
    <property type="protein sequence ID" value="EEC47868.1"/>
    <property type="molecule type" value="Genomic_DNA"/>
</dbReference>
<keyword evidence="3" id="KW-1185">Reference proteome</keyword>
<name>B7G0E5_PHATC</name>
<dbReference type="OrthoDB" id="47021at2759"/>